<dbReference type="InterPro" id="IPR049315">
    <property type="entry name" value="GDC-P_N"/>
</dbReference>
<feature type="domain" description="Glycine cleavage system P-protein N-terminal" evidence="2">
    <location>
        <begin position="1"/>
        <end position="100"/>
    </location>
</feature>
<dbReference type="InterPro" id="IPR015424">
    <property type="entry name" value="PyrdxlP-dep_Trfase"/>
</dbReference>
<dbReference type="Pfam" id="PF02347">
    <property type="entry name" value="GDC-P"/>
    <property type="match status" value="1"/>
</dbReference>
<accession>T0L3Q8</accession>
<sequence length="106" mass="12030">MTALGKTGIKDIAYQNVQKAHYAKTQAEKYGLQADVEGAHFNEFVIKLQEPVKEANKRLLEKGIIGGYDLGLDYPELQQHMLVAVTELRTKEEIDTFIKELGDRHE</sequence>
<comment type="caution">
    <text evidence="3">The sequence shown here is derived from an EMBL/GenBank/DDBJ whole genome shotgun (WGS) entry which is preliminary data.</text>
</comment>
<dbReference type="HOGENOM" id="CLU_2223081_0_0_1"/>
<gene>
    <name evidence="3" type="ORF">CGLO_14680</name>
</gene>
<dbReference type="EMBL" id="AMYD01003465">
    <property type="protein sequence ID" value="EQB46281.1"/>
    <property type="molecule type" value="Genomic_DNA"/>
</dbReference>
<organism evidence="3 4">
    <name type="scientific">Colletotrichum gloeosporioides (strain Cg-14)</name>
    <name type="common">Anthracnose fungus</name>
    <name type="synonym">Glomerella cingulata</name>
    <dbReference type="NCBI Taxonomy" id="1237896"/>
    <lineage>
        <taxon>Eukaryota</taxon>
        <taxon>Fungi</taxon>
        <taxon>Dikarya</taxon>
        <taxon>Ascomycota</taxon>
        <taxon>Pezizomycotina</taxon>
        <taxon>Sordariomycetes</taxon>
        <taxon>Hypocreomycetidae</taxon>
        <taxon>Glomerellales</taxon>
        <taxon>Glomerellaceae</taxon>
        <taxon>Colletotrichum</taxon>
        <taxon>Colletotrichum gloeosporioides species complex</taxon>
    </lineage>
</organism>
<name>T0L3Q8_COLGC</name>
<evidence type="ECO:0000313" key="3">
    <source>
        <dbReference type="EMBL" id="EQB46281.1"/>
    </source>
</evidence>
<evidence type="ECO:0000256" key="1">
    <source>
        <dbReference type="ARBA" id="ARBA00023002"/>
    </source>
</evidence>
<dbReference type="InterPro" id="IPR023010">
    <property type="entry name" value="GcvPA"/>
</dbReference>
<dbReference type="Gene3D" id="3.90.1150.10">
    <property type="entry name" value="Aspartate Aminotransferase, domain 1"/>
    <property type="match status" value="1"/>
</dbReference>
<evidence type="ECO:0000259" key="2">
    <source>
        <dbReference type="Pfam" id="PF02347"/>
    </source>
</evidence>
<dbReference type="SUPFAM" id="SSF53383">
    <property type="entry name" value="PLP-dependent transferases"/>
    <property type="match status" value="1"/>
</dbReference>
<dbReference type="PANTHER" id="PTHR42806:SF1">
    <property type="entry name" value="GLYCINE DEHYDROGENASE (DECARBOXYLATING)"/>
    <property type="match status" value="1"/>
</dbReference>
<dbReference type="Proteomes" id="UP000015530">
    <property type="component" value="Unassembled WGS sequence"/>
</dbReference>
<protein>
    <recommendedName>
        <fullName evidence="2">Glycine cleavage system P-protein N-terminal domain-containing protein</fullName>
    </recommendedName>
</protein>
<dbReference type="InterPro" id="IPR015422">
    <property type="entry name" value="PyrdxlP-dep_Trfase_small"/>
</dbReference>
<evidence type="ECO:0000313" key="4">
    <source>
        <dbReference type="Proteomes" id="UP000015530"/>
    </source>
</evidence>
<keyword evidence="1" id="KW-0560">Oxidoreductase</keyword>
<dbReference type="GO" id="GO:0009116">
    <property type="term" value="P:nucleoside metabolic process"/>
    <property type="evidence" value="ECO:0007669"/>
    <property type="project" value="InterPro"/>
</dbReference>
<reference evidence="4" key="1">
    <citation type="journal article" date="2013" name="Mol. Plant Microbe Interact.">
        <title>Global aspects of pacC regulation of pathogenicity genes in Colletotrichum gloeosporioides as revealed by transcriptome analysis.</title>
        <authorList>
            <person name="Alkan N."/>
            <person name="Meng X."/>
            <person name="Friedlander G."/>
            <person name="Reuveni E."/>
            <person name="Sukno S."/>
            <person name="Sherman A."/>
            <person name="Thon M."/>
            <person name="Fluhr R."/>
            <person name="Prusky D."/>
        </authorList>
    </citation>
    <scope>NUCLEOTIDE SEQUENCE [LARGE SCALE GENOMIC DNA]</scope>
    <source>
        <strain evidence="4">Cg-14</strain>
    </source>
</reference>
<dbReference type="AlphaFoldDB" id="T0L3Q8"/>
<proteinExistence type="predicted"/>
<dbReference type="GO" id="GO:0004375">
    <property type="term" value="F:glycine dehydrogenase (decarboxylating) activity"/>
    <property type="evidence" value="ECO:0007669"/>
    <property type="project" value="InterPro"/>
</dbReference>
<dbReference type="PANTHER" id="PTHR42806">
    <property type="entry name" value="GLYCINE CLEAVAGE SYSTEM P-PROTEIN"/>
    <property type="match status" value="1"/>
</dbReference>
<dbReference type="OrthoDB" id="10261519at2759"/>